<keyword evidence="2" id="KW-1185">Reference proteome</keyword>
<dbReference type="AlphaFoldDB" id="A0A7U9THK1"/>
<dbReference type="RefSeq" id="WP_176239252.1">
    <property type="nucleotide sequence ID" value="NZ_AP024412.1"/>
</dbReference>
<gene>
    <name evidence="1" type="ORF">MPAN_014990</name>
</gene>
<dbReference type="Proteomes" id="UP000620133">
    <property type="component" value="Chromosome"/>
</dbReference>
<reference evidence="1" key="1">
    <citation type="submission" date="2021-01" db="EMBL/GenBank/DDBJ databases">
        <title>Draft genome sequence of Acholeplasmataceae bacterium strain Mahy22.</title>
        <authorList>
            <person name="Watanabe M."/>
            <person name="Kojima H."/>
            <person name="Fukui M."/>
        </authorList>
    </citation>
    <scope>NUCLEOTIDE SEQUENCE</scope>
    <source>
        <strain evidence="1">Mahy22</strain>
    </source>
</reference>
<evidence type="ECO:0000313" key="1">
    <source>
        <dbReference type="EMBL" id="BCR36606.1"/>
    </source>
</evidence>
<dbReference type="EMBL" id="AP024412">
    <property type="protein sequence ID" value="BCR36606.1"/>
    <property type="molecule type" value="Genomic_DNA"/>
</dbReference>
<protein>
    <submittedName>
        <fullName evidence="1">Uncharacterized protein</fullName>
    </submittedName>
</protein>
<evidence type="ECO:0000313" key="2">
    <source>
        <dbReference type="Proteomes" id="UP000620133"/>
    </source>
</evidence>
<proteinExistence type="predicted"/>
<accession>A0A7U9THK1</accession>
<name>A0A7U9THK1_9MOLU</name>
<dbReference type="KEGG" id="manr:MPAN_014990"/>
<organism evidence="1 2">
    <name type="scientific">Mariniplasma anaerobium</name>
    <dbReference type="NCBI Taxonomy" id="2735436"/>
    <lineage>
        <taxon>Bacteria</taxon>
        <taxon>Bacillati</taxon>
        <taxon>Mycoplasmatota</taxon>
        <taxon>Mollicutes</taxon>
        <taxon>Acholeplasmatales</taxon>
        <taxon>Acholeplasmataceae</taxon>
        <taxon>Mariniplasma</taxon>
    </lineage>
</organism>
<sequence>MSKNKSNNVKQVKATLVRTKAILEAIKKETKFRKDDGLENQEIPIHPGQLKMHLFPVFNPGVKS</sequence>